<reference evidence="2" key="1">
    <citation type="submission" date="2017-01" db="EMBL/GenBank/DDBJ databases">
        <title>Comparative genomics of anhydrobiosis in the tardigrade Hypsibius dujardini.</title>
        <authorList>
            <person name="Yoshida Y."/>
            <person name="Koutsovoulos G."/>
            <person name="Laetsch D."/>
            <person name="Stevens L."/>
            <person name="Kumar S."/>
            <person name="Horikawa D."/>
            <person name="Ishino K."/>
            <person name="Komine S."/>
            <person name="Tomita M."/>
            <person name="Blaxter M."/>
            <person name="Arakawa K."/>
        </authorList>
    </citation>
    <scope>NUCLEOTIDE SEQUENCE [LARGE SCALE GENOMIC DNA]</scope>
    <source>
        <strain evidence="2">Z151</strain>
    </source>
</reference>
<sequence>MSSLLHLNLSCRDVYRAVISCLLLWNTNQANAAAVDMTANSEVFDCSACSGTTTELHKTTPPHGDLSVVQIAFIGGEAPGALPVTDHRVLVTSHVSRTANQEERHVWKAKKFLPENACGRHTMFDMIHLQFGPSTVLQFRSRQTGRYLAIRHDPASSEDHFYAFNPEDASNGSWDDTFFTEKVTGLADDDPFFIQHFYSTVYPRGIREANWGLWMAVPTGQLMDRKAVNLVVGKHLDRQTQFRICSVHVARADQRG</sequence>
<evidence type="ECO:0000313" key="2">
    <source>
        <dbReference type="Proteomes" id="UP000192578"/>
    </source>
</evidence>
<dbReference type="EMBL" id="MTYJ01000228">
    <property type="protein sequence ID" value="OWA51464.1"/>
    <property type="molecule type" value="Genomic_DNA"/>
</dbReference>
<gene>
    <name evidence="1" type="ORF">BV898_15945</name>
</gene>
<dbReference type="Proteomes" id="UP000192578">
    <property type="component" value="Unassembled WGS sequence"/>
</dbReference>
<keyword evidence="2" id="KW-1185">Reference proteome</keyword>
<comment type="caution">
    <text evidence="1">The sequence shown here is derived from an EMBL/GenBank/DDBJ whole genome shotgun (WGS) entry which is preliminary data.</text>
</comment>
<organism evidence="1 2">
    <name type="scientific">Hypsibius exemplaris</name>
    <name type="common">Freshwater tardigrade</name>
    <dbReference type="NCBI Taxonomy" id="2072580"/>
    <lineage>
        <taxon>Eukaryota</taxon>
        <taxon>Metazoa</taxon>
        <taxon>Ecdysozoa</taxon>
        <taxon>Tardigrada</taxon>
        <taxon>Eutardigrada</taxon>
        <taxon>Parachela</taxon>
        <taxon>Hypsibioidea</taxon>
        <taxon>Hypsibiidae</taxon>
        <taxon>Hypsibius</taxon>
    </lineage>
</organism>
<name>A0A9X6NDU9_HYPEX</name>
<accession>A0A9X6NDU9</accession>
<protein>
    <submittedName>
        <fullName evidence="1">Uncharacterized protein</fullName>
    </submittedName>
</protein>
<dbReference type="AlphaFoldDB" id="A0A9X6NDU9"/>
<evidence type="ECO:0000313" key="1">
    <source>
        <dbReference type="EMBL" id="OWA51464.1"/>
    </source>
</evidence>
<proteinExistence type="predicted"/>